<dbReference type="PANTHER" id="PTHR33490:SF6">
    <property type="entry name" value="SLL1049 PROTEIN"/>
    <property type="match status" value="1"/>
</dbReference>
<evidence type="ECO:0000313" key="3">
    <source>
        <dbReference type="EMBL" id="HHR92315.1"/>
    </source>
</evidence>
<dbReference type="SUPFAM" id="SSF54001">
    <property type="entry name" value="Cysteine proteinases"/>
    <property type="match status" value="1"/>
</dbReference>
<dbReference type="Pfam" id="PF01841">
    <property type="entry name" value="Transglut_core"/>
    <property type="match status" value="1"/>
</dbReference>
<evidence type="ECO:0000259" key="2">
    <source>
        <dbReference type="SMART" id="SM00460"/>
    </source>
</evidence>
<dbReference type="AlphaFoldDB" id="A0A7C5YS84"/>
<feature type="transmembrane region" description="Helical" evidence="1">
    <location>
        <begin position="589"/>
        <end position="609"/>
    </location>
</feature>
<comment type="caution">
    <text evidence="3">The sequence shown here is derived from an EMBL/GenBank/DDBJ whole genome shotgun (WGS) entry which is preliminary data.</text>
</comment>
<protein>
    <submittedName>
        <fullName evidence="3">Transglutaminase domain-containing protein</fullName>
    </submittedName>
</protein>
<keyword evidence="1" id="KW-0812">Transmembrane</keyword>
<name>A0A7C5YS84_UNCC3</name>
<dbReference type="InterPro" id="IPR002931">
    <property type="entry name" value="Transglutaminase-like"/>
</dbReference>
<dbReference type="SMART" id="SM00460">
    <property type="entry name" value="TGc"/>
    <property type="match status" value="1"/>
</dbReference>
<proteinExistence type="predicted"/>
<dbReference type="EMBL" id="DRVY01000066">
    <property type="protein sequence ID" value="HHR92315.1"/>
    <property type="molecule type" value="Genomic_DNA"/>
</dbReference>
<evidence type="ECO:0000256" key="1">
    <source>
        <dbReference type="SAM" id="Phobius"/>
    </source>
</evidence>
<keyword evidence="1" id="KW-0472">Membrane</keyword>
<organism evidence="3">
    <name type="scientific">candidate division CPR3 bacterium</name>
    <dbReference type="NCBI Taxonomy" id="2268181"/>
    <lineage>
        <taxon>Bacteria</taxon>
        <taxon>Bacteria division CPR3</taxon>
    </lineage>
</organism>
<feature type="domain" description="Transglutaminase-like" evidence="2">
    <location>
        <begin position="358"/>
        <end position="425"/>
    </location>
</feature>
<reference evidence="3" key="1">
    <citation type="journal article" date="2020" name="mSystems">
        <title>Genome- and Community-Level Interaction Insights into Carbon Utilization and Element Cycling Functions of Hydrothermarchaeota in Hydrothermal Sediment.</title>
        <authorList>
            <person name="Zhou Z."/>
            <person name="Liu Y."/>
            <person name="Xu W."/>
            <person name="Pan J."/>
            <person name="Luo Z.H."/>
            <person name="Li M."/>
        </authorList>
    </citation>
    <scope>NUCLEOTIDE SEQUENCE [LARGE SCALE GENOMIC DNA]</scope>
    <source>
        <strain evidence="3">SpSt-1042</strain>
    </source>
</reference>
<gene>
    <name evidence="3" type="ORF">ENL96_02280</name>
</gene>
<dbReference type="InterPro" id="IPR038765">
    <property type="entry name" value="Papain-like_cys_pep_sf"/>
</dbReference>
<keyword evidence="1" id="KW-1133">Transmembrane helix</keyword>
<sequence>MKKCGYTKFLMVLPIFFFFILFSVKDVKSTEVSSVIDVTYFIDKGRNVKVQYSIKETNLTEDKKLKSETIKIPGKLSSIKVFLINDGRREEIPFLDKQDDEYHIVDVYFQNLKFGRGQTISWLLDGVLLDSVEIVGNLRYFFVNGIIRTSEIKSYNVQVVYPKEVGGINYLSTTHYGVINEGETQIVKLTDRSFDRGYVLIVLGNEQYYYFSLKYKVAKGVEGSVIIPPDTVNQMVIFTSLKPAPDSYFRDKDGNYILNYKITDKNVDEIFIEGYATVKPHKNYTETVSSGNVNEYLKEDKFWEYSSTSVLEKIKELTSNLSSNYEKSSNIYNFVVSRLKYAEEKNIQARERLGAEGVWKDPDNAVCQEFSDLFIAMSRGAGIPAREVDGYAVDIQKNIESPMVLHSWAEFWDGNYGWVAVDPTWENTSKGNYFNNIGSDHFIWMFRGTSSTSPIIPTTFLANDDPADNIKISPIPKIPILPLYEVSSNVLGNNCYFGLGCKLKLKIENKGNTVANVKSVNIKIGERNLSKNVGKIVLPFTSLDIDVDMNIVDLVYVANKNVEIEVHTFDPWGGEKTVKSLATLNFKTTYLVVGGIIVSVLVITVAFVVKINRRKNKNI</sequence>
<dbReference type="PANTHER" id="PTHR33490">
    <property type="entry name" value="BLR5614 PROTEIN-RELATED"/>
    <property type="match status" value="1"/>
</dbReference>
<accession>A0A7C5YS84</accession>
<dbReference type="Gene3D" id="3.10.620.30">
    <property type="match status" value="1"/>
</dbReference>